<feature type="chain" id="PRO_5013355848" evidence="2">
    <location>
        <begin position="31"/>
        <end position="201"/>
    </location>
</feature>
<comment type="caution">
    <text evidence="3">The sequence shown here is derived from an EMBL/GenBank/DDBJ whole genome shotgun (WGS) entry which is preliminary data.</text>
</comment>
<feature type="signal peptide" evidence="2">
    <location>
        <begin position="1"/>
        <end position="30"/>
    </location>
</feature>
<name>A0A2B8BI70_9PROT</name>
<dbReference type="InterPro" id="IPR029046">
    <property type="entry name" value="LolA/LolB/LppX"/>
</dbReference>
<dbReference type="RefSeq" id="WP_098736377.1">
    <property type="nucleotide sequence ID" value="NZ_PDKW01000040.1"/>
</dbReference>
<dbReference type="Gene3D" id="2.50.20.10">
    <property type="entry name" value="Lipoprotein localisation LolA/LolB/LppX"/>
    <property type="match status" value="1"/>
</dbReference>
<protein>
    <submittedName>
        <fullName evidence="3">Acyltransferase</fullName>
    </submittedName>
</protein>
<dbReference type="InterPro" id="IPR004564">
    <property type="entry name" value="OM_lipoprot_carrier_LolA-like"/>
</dbReference>
<dbReference type="AlphaFoldDB" id="A0A2B8BI70"/>
<dbReference type="SUPFAM" id="SSF89392">
    <property type="entry name" value="Prokaryotic lipoproteins and lipoprotein localization factors"/>
    <property type="match status" value="1"/>
</dbReference>
<keyword evidence="3" id="KW-0808">Transferase</keyword>
<dbReference type="CDD" id="cd16325">
    <property type="entry name" value="LolA"/>
    <property type="match status" value="1"/>
</dbReference>
<reference evidence="4" key="1">
    <citation type="submission" date="2017-10" db="EMBL/GenBank/DDBJ databases">
        <authorList>
            <person name="Kravchenko I.K."/>
            <person name="Grouzdev D.S."/>
        </authorList>
    </citation>
    <scope>NUCLEOTIDE SEQUENCE [LARGE SCALE GENOMIC DNA]</scope>
    <source>
        <strain evidence="4">B2</strain>
    </source>
</reference>
<dbReference type="OrthoDB" id="7304127at2"/>
<dbReference type="EMBL" id="PDKW01000040">
    <property type="protein sequence ID" value="PGH56927.1"/>
    <property type="molecule type" value="Genomic_DNA"/>
</dbReference>
<keyword evidence="3" id="KW-0012">Acyltransferase</keyword>
<dbReference type="Pfam" id="PF19574">
    <property type="entry name" value="LolA_3"/>
    <property type="match status" value="1"/>
</dbReference>
<gene>
    <name evidence="3" type="ORF">CRT60_10470</name>
</gene>
<dbReference type="Proteomes" id="UP000225379">
    <property type="component" value="Unassembled WGS sequence"/>
</dbReference>
<proteinExistence type="predicted"/>
<keyword evidence="4" id="KW-1185">Reference proteome</keyword>
<keyword evidence="1 2" id="KW-0732">Signal</keyword>
<sequence length="201" mass="22285">MISGNRPARRPILAALATLLLAGAATPSPAAEPWGLEDLFARLKQVGSSSARFTETREVGLLTAPLESSGTLTYRRPDFLEKRTLRPQAEILRLDGDRLTLTQADGASRTLSVSSMPEIQTYVESIRSTLRGDVPTVMRFYEVVLEGTLQDWRMQLTPRAEEARRIVQRIDIAGRDASIRRIELLQADGDRSIMTIQPDPA</sequence>
<evidence type="ECO:0000256" key="2">
    <source>
        <dbReference type="SAM" id="SignalP"/>
    </source>
</evidence>
<evidence type="ECO:0000256" key="1">
    <source>
        <dbReference type="ARBA" id="ARBA00022729"/>
    </source>
</evidence>
<evidence type="ECO:0000313" key="3">
    <source>
        <dbReference type="EMBL" id="PGH56927.1"/>
    </source>
</evidence>
<accession>A0A2B8BI70</accession>
<dbReference type="GO" id="GO:0016746">
    <property type="term" value="F:acyltransferase activity"/>
    <property type="evidence" value="ECO:0007669"/>
    <property type="project" value="UniProtKB-KW"/>
</dbReference>
<organism evidence="3 4">
    <name type="scientific">Azospirillum palustre</name>
    <dbReference type="NCBI Taxonomy" id="2044885"/>
    <lineage>
        <taxon>Bacteria</taxon>
        <taxon>Pseudomonadati</taxon>
        <taxon>Pseudomonadota</taxon>
        <taxon>Alphaproteobacteria</taxon>
        <taxon>Rhodospirillales</taxon>
        <taxon>Azospirillaceae</taxon>
        <taxon>Azospirillum</taxon>
    </lineage>
</organism>
<evidence type="ECO:0000313" key="4">
    <source>
        <dbReference type="Proteomes" id="UP000225379"/>
    </source>
</evidence>